<keyword evidence="2" id="KW-0521">NADP</keyword>
<dbReference type="GO" id="GO:0016655">
    <property type="term" value="F:oxidoreductase activity, acting on NAD(P)H, quinone or similar compound as acceptor"/>
    <property type="evidence" value="ECO:0007669"/>
    <property type="project" value="InterPro"/>
</dbReference>
<evidence type="ECO:0000313" key="7">
    <source>
        <dbReference type="EMBL" id="CAI9105658.1"/>
    </source>
</evidence>
<evidence type="ECO:0000313" key="8">
    <source>
        <dbReference type="Proteomes" id="UP001161247"/>
    </source>
</evidence>
<evidence type="ECO:0000256" key="6">
    <source>
        <dbReference type="ARBA" id="ARBA00023136"/>
    </source>
</evidence>
<dbReference type="PANTHER" id="PTHR35515">
    <property type="entry name" value="NAD(P)H-QUINONE OXIDOREDUCTASE SUBUNIT N, CHLOROPLASTIC"/>
    <property type="match status" value="1"/>
</dbReference>
<evidence type="ECO:0000256" key="3">
    <source>
        <dbReference type="ARBA" id="ARBA00022957"/>
    </source>
</evidence>
<keyword evidence="6" id="KW-0472">Membrane</keyword>
<evidence type="ECO:0000256" key="4">
    <source>
        <dbReference type="ARBA" id="ARBA00022967"/>
    </source>
</evidence>
<dbReference type="GO" id="GO:0048038">
    <property type="term" value="F:quinone binding"/>
    <property type="evidence" value="ECO:0007669"/>
    <property type="project" value="UniProtKB-KW"/>
</dbReference>
<sequence length="222" mass="24991">MAFSAIHYHGSLLPSPSVDHHQQTPNLNHISTNTIQVARKEKLVPQSVAGGGQHSKKTSVKCNVSLEDFIGGDLIKFDLGQWLSDVEEHKALAIYPPHEGGYEGRYFIRLRQQGYHFLDLTAKGLGDPETTLIKFHPVCPPHIGKQPIARWYYPPEIDFRLSMLPPNAKGLVLYLLDAKVLSKAELQFLALLPTLRPNVRVIAECGNWRKFVWKPLKEIASL</sequence>
<keyword evidence="5" id="KW-0520">NAD</keyword>
<dbReference type="Proteomes" id="UP001161247">
    <property type="component" value="Chromosome 5"/>
</dbReference>
<evidence type="ECO:0000256" key="1">
    <source>
        <dbReference type="ARBA" id="ARBA00022719"/>
    </source>
</evidence>
<keyword evidence="1" id="KW-0874">Quinone</keyword>
<dbReference type="AlphaFoldDB" id="A0AAV1DFG3"/>
<dbReference type="GO" id="GO:0016020">
    <property type="term" value="C:membrane"/>
    <property type="evidence" value="ECO:0007669"/>
    <property type="project" value="InterPro"/>
</dbReference>
<dbReference type="PANTHER" id="PTHR35515:SF1">
    <property type="entry name" value="NAD(P)H-QUINONE OXIDOREDUCTASE SUBUNIT N, CHLOROPLASTIC"/>
    <property type="match status" value="1"/>
</dbReference>
<gene>
    <name evidence="7" type="ORF">OLC1_LOCUS14306</name>
</gene>
<dbReference type="Pfam" id="PF11909">
    <property type="entry name" value="NdhN"/>
    <property type="match status" value="1"/>
</dbReference>
<keyword evidence="8" id="KW-1185">Reference proteome</keyword>
<organism evidence="7 8">
    <name type="scientific">Oldenlandia corymbosa var. corymbosa</name>
    <dbReference type="NCBI Taxonomy" id="529605"/>
    <lineage>
        <taxon>Eukaryota</taxon>
        <taxon>Viridiplantae</taxon>
        <taxon>Streptophyta</taxon>
        <taxon>Embryophyta</taxon>
        <taxon>Tracheophyta</taxon>
        <taxon>Spermatophyta</taxon>
        <taxon>Magnoliopsida</taxon>
        <taxon>eudicotyledons</taxon>
        <taxon>Gunneridae</taxon>
        <taxon>Pentapetalae</taxon>
        <taxon>asterids</taxon>
        <taxon>lamiids</taxon>
        <taxon>Gentianales</taxon>
        <taxon>Rubiaceae</taxon>
        <taxon>Rubioideae</taxon>
        <taxon>Spermacoceae</taxon>
        <taxon>Hedyotis-Oldenlandia complex</taxon>
        <taxon>Oldenlandia</taxon>
    </lineage>
</organism>
<evidence type="ECO:0000256" key="2">
    <source>
        <dbReference type="ARBA" id="ARBA00022857"/>
    </source>
</evidence>
<protein>
    <submittedName>
        <fullName evidence="7">OLC1v1004637C1</fullName>
    </submittedName>
</protein>
<keyword evidence="4" id="KW-1278">Translocase</keyword>
<dbReference type="EMBL" id="OX459122">
    <property type="protein sequence ID" value="CAI9105658.1"/>
    <property type="molecule type" value="Genomic_DNA"/>
</dbReference>
<accession>A0AAV1DFG3</accession>
<keyword evidence="3" id="KW-0618">Plastoquinone</keyword>
<proteinExistence type="predicted"/>
<name>A0AAV1DFG3_OLDCO</name>
<reference evidence="7" key="1">
    <citation type="submission" date="2023-03" db="EMBL/GenBank/DDBJ databases">
        <authorList>
            <person name="Julca I."/>
        </authorList>
    </citation>
    <scope>NUCLEOTIDE SEQUENCE</scope>
</reference>
<evidence type="ECO:0000256" key="5">
    <source>
        <dbReference type="ARBA" id="ARBA00023027"/>
    </source>
</evidence>
<dbReference type="InterPro" id="IPR020874">
    <property type="entry name" value="NAD(P)H-quinone_OxRdtase_su_N"/>
</dbReference>